<protein>
    <recommendedName>
        <fullName evidence="3">DUF4274 domain-containing protein</fullName>
    </recommendedName>
</protein>
<evidence type="ECO:0000313" key="2">
    <source>
        <dbReference type="Proteomes" id="UP001501288"/>
    </source>
</evidence>
<sequence>MSWFRGVKWEEYSQVSPATLACVDEALSLWDRSISRLANEYLGPEIRSELATEAGFAEGCRNVALLATVMGQRDVAVALMRAQATEDQGKDGLVARGMERGALHWCAQVLSLPGWERLFFDPCDADDLGLELTSEALSFPVTQYFIAGFDATRDSYWSSEQVPSMKYLLQDMAKMAAYRFWPAYNDLGLSAQDFEDELVADAGLLRRVLGLSSALPVFEVDERVDLPDGFKGLLPYRRSERTSLARRRAVGKLPPAEVSGASVPAGPYGSARHEAWLEQERQRNL</sequence>
<dbReference type="PROSITE" id="PS51257">
    <property type="entry name" value="PROKAR_LIPOPROTEIN"/>
    <property type="match status" value="1"/>
</dbReference>
<dbReference type="Proteomes" id="UP001501288">
    <property type="component" value="Unassembled WGS sequence"/>
</dbReference>
<evidence type="ECO:0000313" key="1">
    <source>
        <dbReference type="EMBL" id="GAA1553395.1"/>
    </source>
</evidence>
<name>A0ABN2CBI6_9MICO</name>
<evidence type="ECO:0008006" key="3">
    <source>
        <dbReference type="Google" id="ProtNLM"/>
    </source>
</evidence>
<dbReference type="EMBL" id="BAAANV010000066">
    <property type="protein sequence ID" value="GAA1553395.1"/>
    <property type="molecule type" value="Genomic_DNA"/>
</dbReference>
<organism evidence="1 2">
    <name type="scientific">Dermacoccus barathri</name>
    <dbReference type="NCBI Taxonomy" id="322601"/>
    <lineage>
        <taxon>Bacteria</taxon>
        <taxon>Bacillati</taxon>
        <taxon>Actinomycetota</taxon>
        <taxon>Actinomycetes</taxon>
        <taxon>Micrococcales</taxon>
        <taxon>Dermacoccaceae</taxon>
        <taxon>Dermacoccus</taxon>
    </lineage>
</organism>
<reference evidence="1 2" key="1">
    <citation type="journal article" date="2019" name="Int. J. Syst. Evol. Microbiol.">
        <title>The Global Catalogue of Microorganisms (GCM) 10K type strain sequencing project: providing services to taxonomists for standard genome sequencing and annotation.</title>
        <authorList>
            <consortium name="The Broad Institute Genomics Platform"/>
            <consortium name="The Broad Institute Genome Sequencing Center for Infectious Disease"/>
            <person name="Wu L."/>
            <person name="Ma J."/>
        </authorList>
    </citation>
    <scope>NUCLEOTIDE SEQUENCE [LARGE SCALE GENOMIC DNA]</scope>
    <source>
        <strain evidence="1 2">JCM 14588</strain>
    </source>
</reference>
<keyword evidence="2" id="KW-1185">Reference proteome</keyword>
<accession>A0ABN2CBI6</accession>
<dbReference type="RefSeq" id="WP_346026973.1">
    <property type="nucleotide sequence ID" value="NZ_BAAANV010000066.1"/>
</dbReference>
<proteinExistence type="predicted"/>
<gene>
    <name evidence="1" type="ORF">GCM10009762_27650</name>
</gene>
<comment type="caution">
    <text evidence="1">The sequence shown here is derived from an EMBL/GenBank/DDBJ whole genome shotgun (WGS) entry which is preliminary data.</text>
</comment>